<reference evidence="3 4" key="1">
    <citation type="submission" date="2021-06" db="EMBL/GenBank/DDBJ databases">
        <title>Actinomycetes sequencing.</title>
        <authorList>
            <person name="Shan Q."/>
        </authorList>
    </citation>
    <scope>NUCLEOTIDE SEQUENCE [LARGE SCALE GENOMIC DNA]</scope>
    <source>
        <strain evidence="3 4">NEAU-G5</strain>
    </source>
</reference>
<dbReference type="Pfam" id="PF13279">
    <property type="entry name" value="4HBT_2"/>
    <property type="match status" value="1"/>
</dbReference>
<dbReference type="Gene3D" id="3.10.129.10">
    <property type="entry name" value="Hotdog Thioesterase"/>
    <property type="match status" value="1"/>
</dbReference>
<dbReference type="EMBL" id="JAHKNI010000002">
    <property type="protein sequence ID" value="MBU3061733.1"/>
    <property type="molecule type" value="Genomic_DNA"/>
</dbReference>
<evidence type="ECO:0000256" key="2">
    <source>
        <dbReference type="ARBA" id="ARBA00022801"/>
    </source>
</evidence>
<organism evidence="3 4">
    <name type="scientific">Nocardia albiluteola</name>
    <dbReference type="NCBI Taxonomy" id="2842303"/>
    <lineage>
        <taxon>Bacteria</taxon>
        <taxon>Bacillati</taxon>
        <taxon>Actinomycetota</taxon>
        <taxon>Actinomycetes</taxon>
        <taxon>Mycobacteriales</taxon>
        <taxon>Nocardiaceae</taxon>
        <taxon>Nocardia</taxon>
    </lineage>
</organism>
<accession>A0ABS6AV22</accession>
<protein>
    <submittedName>
        <fullName evidence="3">Acyl-CoA thioesterase</fullName>
    </submittedName>
</protein>
<gene>
    <name evidence="3" type="ORF">KO481_09375</name>
</gene>
<keyword evidence="2" id="KW-0378">Hydrolase</keyword>
<evidence type="ECO:0000256" key="1">
    <source>
        <dbReference type="ARBA" id="ARBA00005953"/>
    </source>
</evidence>
<comment type="caution">
    <text evidence="3">The sequence shown here is derived from an EMBL/GenBank/DDBJ whole genome shotgun (WGS) entry which is preliminary data.</text>
</comment>
<evidence type="ECO:0000313" key="4">
    <source>
        <dbReference type="Proteomes" id="UP000733379"/>
    </source>
</evidence>
<proteinExistence type="inferred from homology"/>
<dbReference type="InterPro" id="IPR029069">
    <property type="entry name" value="HotDog_dom_sf"/>
</dbReference>
<comment type="similarity">
    <text evidence="1">Belongs to the 4-hydroxybenzoyl-CoA thioesterase family.</text>
</comment>
<dbReference type="InterPro" id="IPR050563">
    <property type="entry name" value="4-hydroxybenzoyl-CoA_TE"/>
</dbReference>
<name>A0ABS6AV22_9NOCA</name>
<evidence type="ECO:0000313" key="3">
    <source>
        <dbReference type="EMBL" id="MBU3061733.1"/>
    </source>
</evidence>
<dbReference type="SUPFAM" id="SSF54637">
    <property type="entry name" value="Thioesterase/thiol ester dehydrase-isomerase"/>
    <property type="match status" value="1"/>
</dbReference>
<dbReference type="PANTHER" id="PTHR31793">
    <property type="entry name" value="4-HYDROXYBENZOYL-COA THIOESTERASE FAMILY MEMBER"/>
    <property type="match status" value="1"/>
</dbReference>
<dbReference type="CDD" id="cd00586">
    <property type="entry name" value="4HBT"/>
    <property type="match status" value="1"/>
</dbReference>
<dbReference type="PANTHER" id="PTHR31793:SF27">
    <property type="entry name" value="NOVEL THIOESTERASE SUPERFAMILY DOMAIN AND SAPOSIN A-TYPE DOMAIN CONTAINING PROTEIN (0610012H03RIK)"/>
    <property type="match status" value="1"/>
</dbReference>
<sequence length="169" mass="18829">MRCRERWGLVPARVRGHRVTIVWSVTTAQDYPVLWPVPTRWADNDHYGHVNNVTYYSYFDTAVNAWLMHATGTDIRELPAIGVVAQTSCHFAGSLSFPDQLRVGLRISRLGRSSITYELAIFREAGDDLELAATGGFVHVYVDNDTRKSVEIPAVIRDAAAALVVEPTS</sequence>
<keyword evidence="4" id="KW-1185">Reference proteome</keyword>
<dbReference type="Proteomes" id="UP000733379">
    <property type="component" value="Unassembled WGS sequence"/>
</dbReference>